<dbReference type="Proteomes" id="UP000318437">
    <property type="component" value="Unassembled WGS sequence"/>
</dbReference>
<dbReference type="Pfam" id="PF09335">
    <property type="entry name" value="VTT_dom"/>
    <property type="match status" value="1"/>
</dbReference>
<feature type="domain" description="VTT" evidence="7">
    <location>
        <begin position="66"/>
        <end position="182"/>
    </location>
</feature>
<comment type="caution">
    <text evidence="8">The sequence shown here is derived from an EMBL/GenBank/DDBJ whole genome shotgun (WGS) entry which is preliminary data.</text>
</comment>
<gene>
    <name evidence="8" type="ORF">Pla144_21170</name>
</gene>
<feature type="transmembrane region" description="Helical" evidence="6">
    <location>
        <begin position="78"/>
        <end position="102"/>
    </location>
</feature>
<feature type="transmembrane region" description="Helical" evidence="6">
    <location>
        <begin position="160"/>
        <end position="182"/>
    </location>
</feature>
<dbReference type="PANTHER" id="PTHR12677">
    <property type="entry name" value="GOLGI APPARATUS MEMBRANE PROTEIN TVP38-RELATED"/>
    <property type="match status" value="1"/>
</dbReference>
<comment type="similarity">
    <text evidence="6">Belongs to the TVP38/TMEM64 family.</text>
</comment>
<evidence type="ECO:0000313" key="8">
    <source>
        <dbReference type="EMBL" id="TWU27345.1"/>
    </source>
</evidence>
<proteinExistence type="inferred from homology"/>
<sequence length="231" mass="24827">MSKNSVEWGKLFAGILLVVLVIALGVHYSGQLHGHILDVEHWIAGLGVWGPVAYLGLLIVLTSVFFPDSVLGAVAGALFGPWLGTAVVLLGAVIVQCIAFGLSHHFFKHRVQQAIERRPKLSTIQRAANHRGFRLQFLLRLLPLNPVMVSYVIGTTTTRFPVFLAALFGLIPGLFVQVYTGYAAKHMIKAAGQPGGHSTMHLVLVGAGLVVCLVLLVVVVRMAQKAVAEAE</sequence>
<feature type="transmembrane region" description="Helical" evidence="6">
    <location>
        <begin position="12"/>
        <end position="30"/>
    </location>
</feature>
<evidence type="ECO:0000256" key="5">
    <source>
        <dbReference type="ARBA" id="ARBA00023136"/>
    </source>
</evidence>
<evidence type="ECO:0000259" key="7">
    <source>
        <dbReference type="Pfam" id="PF09335"/>
    </source>
</evidence>
<feature type="transmembrane region" description="Helical" evidence="6">
    <location>
        <begin position="202"/>
        <end position="223"/>
    </location>
</feature>
<keyword evidence="5 6" id="KW-0472">Membrane</keyword>
<reference evidence="8 9" key="1">
    <citation type="submission" date="2019-02" db="EMBL/GenBank/DDBJ databases">
        <title>Deep-cultivation of Planctomycetes and their phenomic and genomic characterization uncovers novel biology.</title>
        <authorList>
            <person name="Wiegand S."/>
            <person name="Jogler M."/>
            <person name="Boedeker C."/>
            <person name="Pinto D."/>
            <person name="Vollmers J."/>
            <person name="Rivas-Marin E."/>
            <person name="Kohn T."/>
            <person name="Peeters S.H."/>
            <person name="Heuer A."/>
            <person name="Rast P."/>
            <person name="Oberbeckmann S."/>
            <person name="Bunk B."/>
            <person name="Jeske O."/>
            <person name="Meyerdierks A."/>
            <person name="Storesund J.E."/>
            <person name="Kallscheuer N."/>
            <person name="Luecker S."/>
            <person name="Lage O.M."/>
            <person name="Pohl T."/>
            <person name="Merkel B.J."/>
            <person name="Hornburger P."/>
            <person name="Mueller R.-W."/>
            <person name="Bruemmer F."/>
            <person name="Labrenz M."/>
            <person name="Spormann A.M."/>
            <person name="Op Den Camp H."/>
            <person name="Overmann J."/>
            <person name="Amann R."/>
            <person name="Jetten M.S.M."/>
            <person name="Mascher T."/>
            <person name="Medema M.H."/>
            <person name="Devos D.P."/>
            <person name="Kaster A.-K."/>
            <person name="Ovreas L."/>
            <person name="Rohde M."/>
            <person name="Galperin M.Y."/>
            <person name="Jogler C."/>
        </authorList>
    </citation>
    <scope>NUCLEOTIDE SEQUENCE [LARGE SCALE GENOMIC DNA]</scope>
    <source>
        <strain evidence="8 9">Pla144</strain>
    </source>
</reference>
<dbReference type="EMBL" id="SJPS01000003">
    <property type="protein sequence ID" value="TWU27345.1"/>
    <property type="molecule type" value="Genomic_DNA"/>
</dbReference>
<keyword evidence="4 6" id="KW-1133">Transmembrane helix</keyword>
<dbReference type="GO" id="GO:0005886">
    <property type="term" value="C:plasma membrane"/>
    <property type="evidence" value="ECO:0007669"/>
    <property type="project" value="UniProtKB-SubCell"/>
</dbReference>
<evidence type="ECO:0000256" key="1">
    <source>
        <dbReference type="ARBA" id="ARBA00004651"/>
    </source>
</evidence>
<evidence type="ECO:0000256" key="4">
    <source>
        <dbReference type="ARBA" id="ARBA00022989"/>
    </source>
</evidence>
<dbReference type="OrthoDB" id="271366at2"/>
<dbReference type="RefSeq" id="WP_146450563.1">
    <property type="nucleotide sequence ID" value="NZ_SJPS01000003.1"/>
</dbReference>
<organism evidence="8 9">
    <name type="scientific">Bythopirellula polymerisocia</name>
    <dbReference type="NCBI Taxonomy" id="2528003"/>
    <lineage>
        <taxon>Bacteria</taxon>
        <taxon>Pseudomonadati</taxon>
        <taxon>Planctomycetota</taxon>
        <taxon>Planctomycetia</taxon>
        <taxon>Pirellulales</taxon>
        <taxon>Lacipirellulaceae</taxon>
        <taxon>Bythopirellula</taxon>
    </lineage>
</organism>
<name>A0A5C6CU07_9BACT</name>
<evidence type="ECO:0000256" key="3">
    <source>
        <dbReference type="ARBA" id="ARBA00022692"/>
    </source>
</evidence>
<dbReference type="PANTHER" id="PTHR12677:SF59">
    <property type="entry name" value="GOLGI APPARATUS MEMBRANE PROTEIN TVP38-RELATED"/>
    <property type="match status" value="1"/>
</dbReference>
<evidence type="ECO:0000256" key="2">
    <source>
        <dbReference type="ARBA" id="ARBA00022475"/>
    </source>
</evidence>
<dbReference type="InterPro" id="IPR032816">
    <property type="entry name" value="VTT_dom"/>
</dbReference>
<keyword evidence="2 6" id="KW-1003">Cell membrane</keyword>
<feature type="transmembrane region" description="Helical" evidence="6">
    <location>
        <begin position="42"/>
        <end position="66"/>
    </location>
</feature>
<dbReference type="InterPro" id="IPR015414">
    <property type="entry name" value="TMEM64"/>
</dbReference>
<accession>A0A5C6CU07</accession>
<keyword evidence="9" id="KW-1185">Reference proteome</keyword>
<comment type="subcellular location">
    <subcellularLocation>
        <location evidence="1 6">Cell membrane</location>
        <topology evidence="1 6">Multi-pass membrane protein</topology>
    </subcellularLocation>
</comment>
<protein>
    <recommendedName>
        <fullName evidence="6">TVP38/TMEM64 family membrane protein</fullName>
    </recommendedName>
</protein>
<dbReference type="AlphaFoldDB" id="A0A5C6CU07"/>
<evidence type="ECO:0000256" key="6">
    <source>
        <dbReference type="RuleBase" id="RU366058"/>
    </source>
</evidence>
<keyword evidence="3 6" id="KW-0812">Transmembrane</keyword>
<evidence type="ECO:0000313" key="9">
    <source>
        <dbReference type="Proteomes" id="UP000318437"/>
    </source>
</evidence>